<comment type="subunit">
    <text evidence="8">Component of the Mediator complex.</text>
</comment>
<dbReference type="GO" id="GO:0003712">
    <property type="term" value="F:transcription coregulator activity"/>
    <property type="evidence" value="ECO:0007669"/>
    <property type="project" value="InterPro"/>
</dbReference>
<keyword evidence="5 8" id="KW-0804">Transcription</keyword>
<dbReference type="EMBL" id="JAIZPD010000016">
    <property type="protein sequence ID" value="KAH0958245.1"/>
    <property type="molecule type" value="Genomic_DNA"/>
</dbReference>
<keyword evidence="6 8" id="KW-0539">Nucleus</keyword>
<evidence type="ECO:0000256" key="7">
    <source>
        <dbReference type="ARBA" id="ARBA00032012"/>
    </source>
</evidence>
<dbReference type="GO" id="GO:0070847">
    <property type="term" value="C:core mediator complex"/>
    <property type="evidence" value="ECO:0007669"/>
    <property type="project" value="TreeGrafter"/>
</dbReference>
<evidence type="ECO:0000256" key="4">
    <source>
        <dbReference type="ARBA" id="ARBA00023015"/>
    </source>
</evidence>
<dbReference type="InterPro" id="IPR019095">
    <property type="entry name" value="Mediator_Med18"/>
</dbReference>
<dbReference type="GO" id="GO:0016592">
    <property type="term" value="C:mediator complex"/>
    <property type="evidence" value="ECO:0007669"/>
    <property type="project" value="InterPro"/>
</dbReference>
<protein>
    <recommendedName>
        <fullName evidence="3 8">Mediator of RNA polymerase II transcription subunit 18</fullName>
    </recommendedName>
    <alternativeName>
        <fullName evidence="7 8">Mediator complex subunit 18</fullName>
    </alternativeName>
</protein>
<evidence type="ECO:0000256" key="8">
    <source>
        <dbReference type="RuleBase" id="RU364150"/>
    </source>
</evidence>
<gene>
    <name evidence="8" type="primary">MED18</name>
    <name evidence="9" type="ORF">HRG_10546</name>
</gene>
<dbReference type="Gene3D" id="2.40.320.10">
    <property type="entry name" value="Hypothetical Protein Pfu-838710-001"/>
    <property type="match status" value="1"/>
</dbReference>
<sequence>MYELFLTALVEQADFHAACAVLSGFCAMPPWETVGRVLYFQGPPRASGISNQTSIDKPMRKDVAFLWKDLHQSLSRQSFVLQARYEVAKERDMGPSGVAVELDSTPGILRWTDFPDPPHGRPLLTQRKIVEIWEQKKLPSVMRDNHYQFKAETVEEVYRFFRDDMEFSLTKHYFLQPINDYTPLESRAQPSGPSTTLPAWDSLTPVDMQSRWILHVKSHVLQDNKPDEIRKAQDRLMSIRSELEGIFDFKAIDRKVHDTRVAMQQQGIQALPQKVMLGKT</sequence>
<dbReference type="OrthoDB" id="5348092at2759"/>
<organism evidence="9 10">
    <name type="scientific">Hirsutella rhossiliensis</name>
    <dbReference type="NCBI Taxonomy" id="111463"/>
    <lineage>
        <taxon>Eukaryota</taxon>
        <taxon>Fungi</taxon>
        <taxon>Dikarya</taxon>
        <taxon>Ascomycota</taxon>
        <taxon>Pezizomycotina</taxon>
        <taxon>Sordariomycetes</taxon>
        <taxon>Hypocreomycetidae</taxon>
        <taxon>Hypocreales</taxon>
        <taxon>Ophiocordycipitaceae</taxon>
        <taxon>Hirsutella</taxon>
    </lineage>
</organism>
<accession>A0A9P8MNC6</accession>
<keyword evidence="4 8" id="KW-0805">Transcription regulation</keyword>
<dbReference type="AlphaFoldDB" id="A0A9P8MNC6"/>
<evidence type="ECO:0000256" key="5">
    <source>
        <dbReference type="ARBA" id="ARBA00023163"/>
    </source>
</evidence>
<evidence type="ECO:0000256" key="1">
    <source>
        <dbReference type="ARBA" id="ARBA00004123"/>
    </source>
</evidence>
<keyword evidence="10" id="KW-1185">Reference proteome</keyword>
<comment type="similarity">
    <text evidence="2 8">Belongs to the Mediator complex subunit 18 family.</text>
</comment>
<dbReference type="Proteomes" id="UP000824596">
    <property type="component" value="Unassembled WGS sequence"/>
</dbReference>
<keyword evidence="8" id="KW-0010">Activator</keyword>
<evidence type="ECO:0000256" key="6">
    <source>
        <dbReference type="ARBA" id="ARBA00023242"/>
    </source>
</evidence>
<comment type="subcellular location">
    <subcellularLocation>
        <location evidence="1 8">Nucleus</location>
    </subcellularLocation>
</comment>
<dbReference type="PANTHER" id="PTHR13321">
    <property type="entry name" value="MEDIATOR OF RNA POLYMERASE II TRANSCRIPTION, SUBUNIT 18"/>
    <property type="match status" value="1"/>
</dbReference>
<dbReference type="GO" id="GO:0006357">
    <property type="term" value="P:regulation of transcription by RNA polymerase II"/>
    <property type="evidence" value="ECO:0007669"/>
    <property type="project" value="InterPro"/>
</dbReference>
<evidence type="ECO:0000256" key="3">
    <source>
        <dbReference type="ARBA" id="ARBA00019612"/>
    </source>
</evidence>
<dbReference type="GO" id="GO:0006369">
    <property type="term" value="P:termination of RNA polymerase II transcription"/>
    <property type="evidence" value="ECO:0007669"/>
    <property type="project" value="TreeGrafter"/>
</dbReference>
<proteinExistence type="inferred from homology"/>
<evidence type="ECO:0000313" key="10">
    <source>
        <dbReference type="Proteomes" id="UP000824596"/>
    </source>
</evidence>
<name>A0A9P8MNC6_9HYPO</name>
<reference evidence="9" key="1">
    <citation type="submission" date="2021-09" db="EMBL/GenBank/DDBJ databases">
        <title>A high-quality genome of the endoparasitic fungus Hirsutella rhossiliensis with a comparison of Hirsutella genomes reveals transposable elements contributing to genome size variation.</title>
        <authorList>
            <person name="Lin R."/>
            <person name="Jiao Y."/>
            <person name="Sun X."/>
            <person name="Ling J."/>
            <person name="Xie B."/>
            <person name="Cheng X."/>
        </authorList>
    </citation>
    <scope>NUCLEOTIDE SEQUENCE</scope>
    <source>
        <strain evidence="9">HR02</strain>
    </source>
</reference>
<evidence type="ECO:0000313" key="9">
    <source>
        <dbReference type="EMBL" id="KAH0958245.1"/>
    </source>
</evidence>
<comment type="caution">
    <text evidence="9">The sequence shown here is derived from an EMBL/GenBank/DDBJ whole genome shotgun (WGS) entry which is preliminary data.</text>
</comment>
<dbReference type="Pfam" id="PF09637">
    <property type="entry name" value="Med18"/>
    <property type="match status" value="1"/>
</dbReference>
<evidence type="ECO:0000256" key="2">
    <source>
        <dbReference type="ARBA" id="ARBA00009814"/>
    </source>
</evidence>
<comment type="function">
    <text evidence="8">Component of the Mediator complex, a coactivator involved in the regulated transcription of nearly all RNA polymerase II-dependent genes. Mediator functions as a bridge to convey information from gene-specific regulatory proteins to the basal RNA polymerase II transcription machinery. Mediator is recruited to promoters by direct interactions with regulatory proteins and serves as a scaffold for the assembly of a functional preinitiation complex with RNA polymerase II and the general transcription factors.</text>
</comment>
<dbReference type="PANTHER" id="PTHR13321:SF2">
    <property type="entry name" value="MEDIATOR OF RNA POLYMERASE II TRANSCRIPTION SUBUNIT 18"/>
    <property type="match status" value="1"/>
</dbReference>